<keyword evidence="7" id="KW-1185">Reference proteome</keyword>
<feature type="region of interest" description="Disordered" evidence="4">
    <location>
        <begin position="877"/>
        <end position="1020"/>
    </location>
</feature>
<dbReference type="STRING" id="1229665.N1RQW9"/>
<dbReference type="Pfam" id="PF00648">
    <property type="entry name" value="Peptidase_C2"/>
    <property type="match status" value="2"/>
</dbReference>
<evidence type="ECO:0000256" key="1">
    <source>
        <dbReference type="ARBA" id="ARBA00007623"/>
    </source>
</evidence>
<evidence type="ECO:0000256" key="4">
    <source>
        <dbReference type="SAM" id="MobiDB-lite"/>
    </source>
</evidence>
<dbReference type="PROSITE" id="PS50203">
    <property type="entry name" value="CALPAIN_CAT"/>
    <property type="match status" value="2"/>
</dbReference>
<dbReference type="CDD" id="cd00044">
    <property type="entry name" value="CysPc"/>
    <property type="match status" value="1"/>
</dbReference>
<organism evidence="6 7">
    <name type="scientific">Fusarium oxysporum f. sp. cubense (strain race 4)</name>
    <name type="common">Panama disease fungus</name>
    <dbReference type="NCBI Taxonomy" id="2502994"/>
    <lineage>
        <taxon>Eukaryota</taxon>
        <taxon>Fungi</taxon>
        <taxon>Dikarya</taxon>
        <taxon>Ascomycota</taxon>
        <taxon>Pezizomycotina</taxon>
        <taxon>Sordariomycetes</taxon>
        <taxon>Hypocreomycetidae</taxon>
        <taxon>Hypocreales</taxon>
        <taxon>Nectriaceae</taxon>
        <taxon>Fusarium</taxon>
        <taxon>Fusarium oxysporum species complex</taxon>
    </lineage>
</organism>
<comment type="similarity">
    <text evidence="1">Belongs to the peptidase C2 family.</text>
</comment>
<sequence>MKPTPPTPGQQPTPTKPKRKPLNPQALVSKFWSKYHSKAPGKVTSIFPQSLYESLLTDADSSYPKSRNAAQSYEDAAKECRARVRAIVRECERTNAKFSDPDFDIETDFSSYQDNCLNGLMGRRFEEDSSDDEPASPGSVHRIPWIFENPQFTVSGFSSTDIKQGAGGDCWWLAALATIAHRKDLMKKICVAKDEECGVYGFVFNRDGEWISTVVDDNLYLKHKDFGEDTEVYDATGKKARLYKTQKQTGSESLYFAKCEDPNETWLPLLEKAFAKVHGDYHALDGGWSGTAVEDLTGGVNTVVAGNRVLRKERLWREMLGSDGEDGEFVFGLSAGGPGEDHNNGIVLRHAYSILKVAEVEDEDGNKVRLVKIRDYGSRYSRPGSVHRIPWIFENPQFTVSGFSSTDIKQGAGGDCWWLAALATIAHRKDLMKKICVAKDEECGVYGFVFNRDGEWISTVVDDNLYLKHKDFGEDTEVYDATGKKARLYKTQKQTGSESLYFAKCEDPNETWLPLLEKAFAKVHGDYHALDGGWSGTAVEDLTGGVNTVVAGNRVLRKERLWREMLGSDGEDGEFVFGLSAGGPGEDHNNGIVLRHAYSILKVAEVEDEDGNKVRLVKIRNPWGQKSEDGHGEWHGPWSDGSKQWTPHMIRKLQHQFGDDGIFWMSFSDMLDNFKWMYRTRLFDERWTVAQQWTSVSISWLTGYLKKKFIIEVKEEGMVVIVLSQLDERYFKDLKGQYEFVLHFLLKTADDNTPICSVRPAHKWDRRSINCEVELEPGTYEVIPKITAERYYWLPTVQKMVKMGADSNPQKLRQIGLQYDLAHAKGGIVDEDEALRKKKELEKKKKLKGKKQEKKKKQMAEAMASMEAAMVQMRNEYNRSLNEKDTEKEKSKKEKEKEKEEPTSKEEDEEEPSRKEDDTGAKPDKAPPGFWPEDSSKSDLQVSTLSETATEPKGDPRTTMQSIDTNPVFTPPTEPTSESDFDSSDSASVSSSEPDDSSSSSDDDMLPTSLFPRLKQKKKQPWNAVCVIGLRVYAQHAGIKVRLADQRGDEATELVPPKGSPASFVS</sequence>
<feature type="compositionally biased region" description="Basic residues" evidence="4">
    <location>
        <begin position="844"/>
        <end position="857"/>
    </location>
</feature>
<reference evidence="7" key="1">
    <citation type="submission" date="2012-09" db="EMBL/GenBank/DDBJ databases">
        <title>Genome sequencing and comparative transcriptomics of race 1 and race 4 of banana pathogen: Fusarium oxysporum f. sp. cubense.</title>
        <authorList>
            <person name="Fang X."/>
            <person name="Huang J."/>
        </authorList>
    </citation>
    <scope>NUCLEOTIDE SEQUENCE [LARGE SCALE GENOMIC DNA]</scope>
    <source>
        <strain evidence="7">race 4</strain>
    </source>
</reference>
<evidence type="ECO:0000313" key="6">
    <source>
        <dbReference type="EMBL" id="EMT64625.1"/>
    </source>
</evidence>
<dbReference type="GO" id="GO:0004198">
    <property type="term" value="F:calcium-dependent cysteine-type endopeptidase activity"/>
    <property type="evidence" value="ECO:0007669"/>
    <property type="project" value="InterPro"/>
</dbReference>
<dbReference type="AlphaFoldDB" id="N1RQW9"/>
<feature type="active site" evidence="2 3">
    <location>
        <position position="416"/>
    </location>
</feature>
<feature type="domain" description="Calpain catalytic" evidence="5">
    <location>
        <begin position="388"/>
        <end position="683"/>
    </location>
</feature>
<feature type="active site" evidence="2 3">
    <location>
        <position position="621"/>
    </location>
</feature>
<dbReference type="InterPro" id="IPR038765">
    <property type="entry name" value="Papain-like_cys_pep_sf"/>
</dbReference>
<dbReference type="SMART" id="SM00230">
    <property type="entry name" value="CysPc"/>
    <property type="match status" value="1"/>
</dbReference>
<dbReference type="OrthoDB" id="424753at2759"/>
<feature type="compositionally biased region" description="Pro residues" evidence="4">
    <location>
        <begin position="1"/>
        <end position="15"/>
    </location>
</feature>
<evidence type="ECO:0000256" key="3">
    <source>
        <dbReference type="PROSITE-ProRule" id="PRU00239"/>
    </source>
</evidence>
<dbReference type="SUPFAM" id="SSF54001">
    <property type="entry name" value="Cysteine proteinases"/>
    <property type="match status" value="2"/>
</dbReference>
<keyword evidence="3" id="KW-0378">Hydrolase</keyword>
<evidence type="ECO:0000256" key="2">
    <source>
        <dbReference type="PIRSR" id="PIRSR622684-1"/>
    </source>
</evidence>
<evidence type="ECO:0000313" key="7">
    <source>
        <dbReference type="Proteomes" id="UP000016929"/>
    </source>
</evidence>
<dbReference type="HOGENOM" id="CLU_006072_1_1_1"/>
<feature type="compositionally biased region" description="Acidic residues" evidence="4">
    <location>
        <begin position="993"/>
        <end position="1005"/>
    </location>
</feature>
<gene>
    <name evidence="6" type="ORF">FOC4_g10007303</name>
</gene>
<feature type="domain" description="Calpain catalytic" evidence="5">
    <location>
        <begin position="97"/>
        <end position="385"/>
    </location>
</feature>
<keyword evidence="3" id="KW-0788">Thiol protease</keyword>
<feature type="compositionally biased region" description="Polar residues" evidence="4">
    <location>
        <begin position="958"/>
        <end position="968"/>
    </location>
</feature>
<evidence type="ECO:0000259" key="5">
    <source>
        <dbReference type="PROSITE" id="PS50203"/>
    </source>
</evidence>
<reference evidence="7" key="2">
    <citation type="journal article" date="2014" name="PLoS ONE">
        <title>Genome and Transcriptome Analysis of the Fungal Pathogen Fusarium oxysporum f. sp. cubense Causing Banana Vascular Wilt Disease.</title>
        <authorList>
            <person name="Guo L."/>
            <person name="Han L."/>
            <person name="Yang L."/>
            <person name="Zeng H."/>
            <person name="Fan D."/>
            <person name="Zhu Y."/>
            <person name="Feng Y."/>
            <person name="Wang G."/>
            <person name="Peng C."/>
            <person name="Jiang X."/>
            <person name="Zhou D."/>
            <person name="Ni P."/>
            <person name="Liang C."/>
            <person name="Liu L."/>
            <person name="Wang J."/>
            <person name="Mao C."/>
            <person name="Fang X."/>
            <person name="Peng M."/>
            <person name="Huang J."/>
        </authorList>
    </citation>
    <scope>NUCLEOTIDE SEQUENCE [LARGE SCALE GENOMIC DNA]</scope>
    <source>
        <strain evidence="7">race 4</strain>
    </source>
</reference>
<dbReference type="PROSITE" id="PS00139">
    <property type="entry name" value="THIOL_PROTEASE_CYS"/>
    <property type="match status" value="2"/>
</dbReference>
<dbReference type="InterPro" id="IPR001300">
    <property type="entry name" value="Peptidase_C2_calpain_cat"/>
</dbReference>
<feature type="region of interest" description="Disordered" evidence="4">
    <location>
        <begin position="842"/>
        <end position="863"/>
    </location>
</feature>
<name>N1RQW9_FUSC4</name>
<dbReference type="InterPro" id="IPR022684">
    <property type="entry name" value="Calpain_cysteine_protease"/>
</dbReference>
<keyword evidence="3" id="KW-0645">Protease</keyword>
<dbReference type="InterPro" id="IPR000169">
    <property type="entry name" value="Pept_cys_AS"/>
</dbReference>
<dbReference type="Proteomes" id="UP000016929">
    <property type="component" value="Unassembled WGS sequence"/>
</dbReference>
<feature type="compositionally biased region" description="Basic and acidic residues" evidence="4">
    <location>
        <begin position="881"/>
        <end position="905"/>
    </location>
</feature>
<dbReference type="PANTHER" id="PTHR10183:SF425">
    <property type="entry name" value="CALPAIN-5"/>
    <property type="match status" value="1"/>
</dbReference>
<dbReference type="Gene3D" id="3.90.70.10">
    <property type="entry name" value="Cysteine proteinases"/>
    <property type="match status" value="2"/>
</dbReference>
<protein>
    <submittedName>
        <fullName evidence="6">Calpain-A</fullName>
    </submittedName>
</protein>
<feature type="active site" evidence="2 3">
    <location>
        <position position="596"/>
    </location>
</feature>
<dbReference type="EMBL" id="KB726991">
    <property type="protein sequence ID" value="EMT64625.1"/>
    <property type="molecule type" value="Genomic_DNA"/>
</dbReference>
<dbReference type="PANTHER" id="PTHR10183">
    <property type="entry name" value="CALPAIN"/>
    <property type="match status" value="1"/>
</dbReference>
<feature type="compositionally biased region" description="Basic and acidic residues" evidence="4">
    <location>
        <begin position="912"/>
        <end position="925"/>
    </location>
</feature>
<accession>N1RQW9</accession>
<feature type="region of interest" description="Disordered" evidence="4">
    <location>
        <begin position="1"/>
        <end position="23"/>
    </location>
</feature>
<feature type="compositionally biased region" description="Polar residues" evidence="4">
    <location>
        <begin position="938"/>
        <end position="949"/>
    </location>
</feature>
<feature type="region of interest" description="Disordered" evidence="4">
    <location>
        <begin position="1045"/>
        <end position="1066"/>
    </location>
</feature>
<proteinExistence type="inferred from homology"/>
<dbReference type="GO" id="GO:0006508">
    <property type="term" value="P:proteolysis"/>
    <property type="evidence" value="ECO:0007669"/>
    <property type="project" value="UniProtKB-KW"/>
</dbReference>
<comment type="caution">
    <text evidence="3">Lacks conserved residue(s) required for the propagation of feature annotation.</text>
</comment>